<evidence type="ECO:0000313" key="1">
    <source>
        <dbReference type="EMBL" id="OLU44728.1"/>
    </source>
</evidence>
<sequence>MTKREIFLKAAARREAHRELERTYAYHEGNDQDDYDEMQMADWTFTKANQAKVDSYNAYYNEGKMPKGMKNLSKAERKAALEKMMDEVIRAEFKRYCKAN</sequence>
<dbReference type="RefSeq" id="WP_075818698.1">
    <property type="nucleotide sequence ID" value="NZ_MPJZ01000057.1"/>
</dbReference>
<dbReference type="Proteomes" id="UP000186758">
    <property type="component" value="Unassembled WGS sequence"/>
</dbReference>
<proteinExistence type="predicted"/>
<protein>
    <submittedName>
        <fullName evidence="1">Uncharacterized protein</fullName>
    </submittedName>
</protein>
<reference evidence="1 2" key="1">
    <citation type="submission" date="2016-11" db="EMBL/GenBank/DDBJ databases">
        <title>Description of two novel members of the family Erysipelotrichaceae: Ileibacterium lipovorans gen. nov., sp. nov. and Dubosiella newyorkensis, gen. nov., sp. nov.</title>
        <authorList>
            <person name="Cox L.M."/>
            <person name="Sohn J."/>
            <person name="Tyrrell K.L."/>
            <person name="Citron D.M."/>
            <person name="Lawson P.A."/>
            <person name="Patel N.B."/>
            <person name="Iizumi T."/>
            <person name="Perez-Perez G.I."/>
            <person name="Goldstein E.J."/>
            <person name="Blaser M.J."/>
        </authorList>
    </citation>
    <scope>NUCLEOTIDE SEQUENCE [LARGE SCALE GENOMIC DNA]</scope>
    <source>
        <strain evidence="1 2">NYU-BL-K8</strain>
    </source>
</reference>
<dbReference type="GeneID" id="82202440"/>
<evidence type="ECO:0000313" key="2">
    <source>
        <dbReference type="Proteomes" id="UP000186758"/>
    </source>
</evidence>
<gene>
    <name evidence="1" type="ORF">BO223_07285</name>
</gene>
<accession>A0A1Q9YJQ2</accession>
<dbReference type="EMBL" id="MPJZ01000057">
    <property type="protein sequence ID" value="OLU44728.1"/>
    <property type="molecule type" value="Genomic_DNA"/>
</dbReference>
<organism evidence="1 2">
    <name type="scientific">Faecalibaculum rodentium</name>
    <dbReference type="NCBI Taxonomy" id="1702221"/>
    <lineage>
        <taxon>Bacteria</taxon>
        <taxon>Bacillati</taxon>
        <taxon>Bacillota</taxon>
        <taxon>Erysipelotrichia</taxon>
        <taxon>Erysipelotrichales</taxon>
        <taxon>Erysipelotrichaceae</taxon>
        <taxon>Faecalibaculum</taxon>
    </lineage>
</organism>
<dbReference type="AlphaFoldDB" id="A0A1Q9YJQ2"/>
<comment type="caution">
    <text evidence="1">The sequence shown here is derived from an EMBL/GenBank/DDBJ whole genome shotgun (WGS) entry which is preliminary data.</text>
</comment>
<name>A0A1Q9YJQ2_9FIRM</name>